<feature type="chain" id="PRO_5041914542" evidence="1">
    <location>
        <begin position="18"/>
        <end position="238"/>
    </location>
</feature>
<dbReference type="EMBL" id="JARKIB010000012">
    <property type="protein sequence ID" value="KAJ7773870.1"/>
    <property type="molecule type" value="Genomic_DNA"/>
</dbReference>
<protein>
    <submittedName>
        <fullName evidence="2">Uncharacterized protein</fullName>
    </submittedName>
</protein>
<keyword evidence="1" id="KW-0732">Signal</keyword>
<keyword evidence="3" id="KW-1185">Reference proteome</keyword>
<evidence type="ECO:0000256" key="1">
    <source>
        <dbReference type="SAM" id="SignalP"/>
    </source>
</evidence>
<reference evidence="2" key="1">
    <citation type="submission" date="2023-03" db="EMBL/GenBank/DDBJ databases">
        <title>Massive genome expansion in bonnet fungi (Mycena s.s.) driven by repeated elements and novel gene families across ecological guilds.</title>
        <authorList>
            <consortium name="Lawrence Berkeley National Laboratory"/>
            <person name="Harder C.B."/>
            <person name="Miyauchi S."/>
            <person name="Viragh M."/>
            <person name="Kuo A."/>
            <person name="Thoen E."/>
            <person name="Andreopoulos B."/>
            <person name="Lu D."/>
            <person name="Skrede I."/>
            <person name="Drula E."/>
            <person name="Henrissat B."/>
            <person name="Morin E."/>
            <person name="Kohler A."/>
            <person name="Barry K."/>
            <person name="LaButti K."/>
            <person name="Morin E."/>
            <person name="Salamov A."/>
            <person name="Lipzen A."/>
            <person name="Mereny Z."/>
            <person name="Hegedus B."/>
            <person name="Baldrian P."/>
            <person name="Stursova M."/>
            <person name="Weitz H."/>
            <person name="Taylor A."/>
            <person name="Grigoriev I.V."/>
            <person name="Nagy L.G."/>
            <person name="Martin F."/>
            <person name="Kauserud H."/>
        </authorList>
    </citation>
    <scope>NUCLEOTIDE SEQUENCE</scope>
    <source>
        <strain evidence="2">CBHHK182m</strain>
    </source>
</reference>
<accession>A0AAD7NSY8</accession>
<evidence type="ECO:0000313" key="3">
    <source>
        <dbReference type="Proteomes" id="UP001215598"/>
    </source>
</evidence>
<sequence>MLLQSLSIVLLFASTFAISPVSDSGVSTLARGGLVQNTHECTGYCNGPTCGNTCSCSRMNFCFQDPSVGDNLYRMYNQPAGEVTADSDKNTVVLLNGTLNEPAVEWNLQSISGDTYHIAPLIILTNNTFPVYLREWVIKPVSGSKGLFTVILSSDESGQKNLHWTAKGSTSLARRRHLVHQLVLGPILPFLQLWILWRLAGGWTVGKIPNSLQRLGSACNILNYVLQPSLGHFDHEMA</sequence>
<proteinExistence type="predicted"/>
<dbReference type="AlphaFoldDB" id="A0AAD7NSY8"/>
<name>A0AAD7NSY8_9AGAR</name>
<organism evidence="2 3">
    <name type="scientific">Mycena metata</name>
    <dbReference type="NCBI Taxonomy" id="1033252"/>
    <lineage>
        <taxon>Eukaryota</taxon>
        <taxon>Fungi</taxon>
        <taxon>Dikarya</taxon>
        <taxon>Basidiomycota</taxon>
        <taxon>Agaricomycotina</taxon>
        <taxon>Agaricomycetes</taxon>
        <taxon>Agaricomycetidae</taxon>
        <taxon>Agaricales</taxon>
        <taxon>Marasmiineae</taxon>
        <taxon>Mycenaceae</taxon>
        <taxon>Mycena</taxon>
    </lineage>
</organism>
<feature type="signal peptide" evidence="1">
    <location>
        <begin position="1"/>
        <end position="17"/>
    </location>
</feature>
<gene>
    <name evidence="2" type="ORF">B0H16DRAFT_1684845</name>
</gene>
<comment type="caution">
    <text evidence="2">The sequence shown here is derived from an EMBL/GenBank/DDBJ whole genome shotgun (WGS) entry which is preliminary data.</text>
</comment>
<evidence type="ECO:0000313" key="2">
    <source>
        <dbReference type="EMBL" id="KAJ7773870.1"/>
    </source>
</evidence>
<dbReference type="Proteomes" id="UP001215598">
    <property type="component" value="Unassembled WGS sequence"/>
</dbReference>